<feature type="transmembrane region" description="Helical" evidence="8">
    <location>
        <begin position="333"/>
        <end position="353"/>
    </location>
</feature>
<keyword evidence="3 8" id="KW-0812">Transmembrane</keyword>
<name>A0A7R9Z8H1_9STRA</name>
<dbReference type="Pfam" id="PF25539">
    <property type="entry name" value="Bestrophin_2"/>
    <property type="match status" value="1"/>
</dbReference>
<dbReference type="PANTHER" id="PTHR33281:SF20">
    <property type="match status" value="1"/>
</dbReference>
<evidence type="ECO:0000256" key="4">
    <source>
        <dbReference type="ARBA" id="ARBA00022989"/>
    </source>
</evidence>
<feature type="transmembrane region" description="Helical" evidence="8">
    <location>
        <begin position="107"/>
        <end position="126"/>
    </location>
</feature>
<proteinExistence type="predicted"/>
<evidence type="ECO:0000256" key="8">
    <source>
        <dbReference type="SAM" id="Phobius"/>
    </source>
</evidence>
<evidence type="ECO:0000256" key="6">
    <source>
        <dbReference type="ARBA" id="ARBA00023136"/>
    </source>
</evidence>
<evidence type="ECO:0000256" key="3">
    <source>
        <dbReference type="ARBA" id="ARBA00022692"/>
    </source>
</evidence>
<evidence type="ECO:0000256" key="5">
    <source>
        <dbReference type="ARBA" id="ARBA00023065"/>
    </source>
</evidence>
<dbReference type="GO" id="GO:0016020">
    <property type="term" value="C:membrane"/>
    <property type="evidence" value="ECO:0007669"/>
    <property type="project" value="UniProtKB-SubCell"/>
</dbReference>
<keyword evidence="6 8" id="KW-0472">Membrane</keyword>
<accession>A0A7R9Z8H1</accession>
<evidence type="ECO:0000256" key="1">
    <source>
        <dbReference type="ARBA" id="ARBA00004141"/>
    </source>
</evidence>
<protein>
    <recommendedName>
        <fullName evidence="10">Bestrophin homolog</fullName>
    </recommendedName>
</protein>
<keyword evidence="5" id="KW-0406">Ion transport</keyword>
<organism evidence="9">
    <name type="scientific">Pseudictyota dubia</name>
    <dbReference type="NCBI Taxonomy" id="2749911"/>
    <lineage>
        <taxon>Eukaryota</taxon>
        <taxon>Sar</taxon>
        <taxon>Stramenopiles</taxon>
        <taxon>Ochrophyta</taxon>
        <taxon>Bacillariophyta</taxon>
        <taxon>Mediophyceae</taxon>
        <taxon>Biddulphiophycidae</taxon>
        <taxon>Eupodiscales</taxon>
        <taxon>Odontellaceae</taxon>
        <taxon>Pseudictyota</taxon>
    </lineage>
</organism>
<keyword evidence="4 8" id="KW-1133">Transmembrane helix</keyword>
<evidence type="ECO:0000313" key="9">
    <source>
        <dbReference type="EMBL" id="CAD8311554.1"/>
    </source>
</evidence>
<feature type="transmembrane region" description="Helical" evidence="8">
    <location>
        <begin position="360"/>
        <end position="379"/>
    </location>
</feature>
<evidence type="ECO:0008006" key="10">
    <source>
        <dbReference type="Google" id="ProtNLM"/>
    </source>
</evidence>
<dbReference type="EMBL" id="HBED01020667">
    <property type="protein sequence ID" value="CAD8311554.1"/>
    <property type="molecule type" value="Transcribed_RNA"/>
</dbReference>
<feature type="transmembrane region" description="Helical" evidence="8">
    <location>
        <begin position="138"/>
        <end position="155"/>
    </location>
</feature>
<dbReference type="AlphaFoldDB" id="A0A7R9Z8H1"/>
<dbReference type="GO" id="GO:0005254">
    <property type="term" value="F:chloride channel activity"/>
    <property type="evidence" value="ECO:0007669"/>
    <property type="project" value="InterPro"/>
</dbReference>
<dbReference type="InterPro" id="IPR044669">
    <property type="entry name" value="YneE/VCCN1/2-like"/>
</dbReference>
<reference evidence="9" key="1">
    <citation type="submission" date="2021-01" db="EMBL/GenBank/DDBJ databases">
        <authorList>
            <person name="Corre E."/>
            <person name="Pelletier E."/>
            <person name="Niang G."/>
            <person name="Scheremetjew M."/>
            <person name="Finn R."/>
            <person name="Kale V."/>
            <person name="Holt S."/>
            <person name="Cochrane G."/>
            <person name="Meng A."/>
            <person name="Brown T."/>
            <person name="Cohen L."/>
        </authorList>
    </citation>
    <scope>NUCLEOTIDE SEQUENCE</scope>
    <source>
        <strain evidence="9">CCMP147</strain>
    </source>
</reference>
<dbReference type="PANTHER" id="PTHR33281">
    <property type="entry name" value="UPF0187 PROTEIN YNEE"/>
    <property type="match status" value="1"/>
</dbReference>
<feature type="region of interest" description="Disordered" evidence="7">
    <location>
        <begin position="1"/>
        <end position="32"/>
    </location>
</feature>
<keyword evidence="2" id="KW-0813">Transport</keyword>
<sequence length="456" mass="51744">MSGEDESEVAAEAAAASAEIGEESDSNDLKKSKTKELFRKAYAQHRVEKMTKDMLTSLRNSENSPFVMAADEEDDGDGDVPVEKVTYDSDSHLSVLFQMHGSVWPSVLPFCLVNVLITYLVVLAKWNGIDLTFPSDGHTFMAIMVSFLIVTRAQITYHRFMEARGYLSELFRSCRELIHHTAILTMQDKCRGAKQWRKDVAFRTIVLLRVTIAALEFRTSKINTWDVVPTDMRQSMVTFVPDGASPSTPRASSTHRMMKWAHGVRTLSDENFRAPIVMAYNLRAEIMKQRNGQYLKIDMHPNEELKLLAFVSDYIAAFHGLKKLITTPFPFPLVQMARTFLFFWIFTLPFALVREISEPVQAMLIIFFTTFGFIGLEYVSMELDDPFGDDPNDFDDLGMAQMVFEDIYITLYKLDGSASAEDLRKQVANQVKRGGTAVQEYHRDMQESMGSMGNLA</sequence>
<comment type="subcellular location">
    <subcellularLocation>
        <location evidence="1">Membrane</location>
        <topology evidence="1">Multi-pass membrane protein</topology>
    </subcellularLocation>
</comment>
<evidence type="ECO:0000256" key="2">
    <source>
        <dbReference type="ARBA" id="ARBA00022448"/>
    </source>
</evidence>
<evidence type="ECO:0000256" key="7">
    <source>
        <dbReference type="SAM" id="MobiDB-lite"/>
    </source>
</evidence>
<feature type="compositionally biased region" description="Low complexity" evidence="7">
    <location>
        <begin position="10"/>
        <end position="19"/>
    </location>
</feature>
<gene>
    <name evidence="9" type="ORF">TDUB1175_LOCUS10343</name>
</gene>